<evidence type="ECO:0000256" key="10">
    <source>
        <dbReference type="HAMAP-Rule" id="MF_00033"/>
    </source>
</evidence>
<evidence type="ECO:0000256" key="3">
    <source>
        <dbReference type="ARBA" id="ARBA00022676"/>
    </source>
</evidence>
<feature type="binding site" evidence="10">
    <location>
        <position position="181"/>
    </location>
    <ligand>
        <name>UDP-N-acetyl-alpha-D-glucosamine</name>
        <dbReference type="ChEBI" id="CHEBI:57705"/>
    </ligand>
</feature>
<dbReference type="InterPro" id="IPR006009">
    <property type="entry name" value="GlcNAc_MurG"/>
</dbReference>
<dbReference type="Pfam" id="PF04101">
    <property type="entry name" value="Glyco_tran_28_C"/>
    <property type="match status" value="1"/>
</dbReference>
<evidence type="ECO:0000256" key="4">
    <source>
        <dbReference type="ARBA" id="ARBA00022679"/>
    </source>
</evidence>
<comment type="pathway">
    <text evidence="10">Cell wall biogenesis; peptidoglycan biosynthesis.</text>
</comment>
<dbReference type="Gene3D" id="3.40.50.2000">
    <property type="entry name" value="Glycogen Phosphorylase B"/>
    <property type="match status" value="2"/>
</dbReference>
<dbReference type="HAMAP" id="MF_00033">
    <property type="entry name" value="MurG"/>
    <property type="match status" value="1"/>
</dbReference>
<dbReference type="CDD" id="cd03785">
    <property type="entry name" value="GT28_MurG"/>
    <property type="match status" value="1"/>
</dbReference>
<accession>A0A3D8J5R6</accession>
<feature type="domain" description="Glycosyltransferase family 28 N-terminal" evidence="11">
    <location>
        <begin position="2"/>
        <end position="141"/>
    </location>
</feature>
<evidence type="ECO:0000256" key="8">
    <source>
        <dbReference type="ARBA" id="ARBA00023306"/>
    </source>
</evidence>
<gene>
    <name evidence="10 13" type="primary">murG</name>
    <name evidence="13" type="ORF">CQA57_06225</name>
</gene>
<evidence type="ECO:0000313" key="14">
    <source>
        <dbReference type="Proteomes" id="UP000256695"/>
    </source>
</evidence>
<dbReference type="GO" id="GO:0051991">
    <property type="term" value="F:UDP-N-acetyl-D-glucosamine:N-acetylmuramoyl-L-alanyl-D-glutamyl-meso-2,6-diaminopimelyl-D-alanyl-D-alanine-diphosphoundecaprenol 4-beta-N-acetylglucosaminlytransferase activity"/>
    <property type="evidence" value="ECO:0007669"/>
    <property type="project" value="RHEA"/>
</dbReference>
<dbReference type="PANTHER" id="PTHR21015:SF22">
    <property type="entry name" value="GLYCOSYLTRANSFERASE"/>
    <property type="match status" value="1"/>
</dbReference>
<evidence type="ECO:0000256" key="2">
    <source>
        <dbReference type="ARBA" id="ARBA00022618"/>
    </source>
</evidence>
<evidence type="ECO:0000259" key="12">
    <source>
        <dbReference type="Pfam" id="PF04101"/>
    </source>
</evidence>
<feature type="binding site" evidence="10">
    <location>
        <position position="159"/>
    </location>
    <ligand>
        <name>UDP-N-acetyl-alpha-D-glucosamine</name>
        <dbReference type="ChEBI" id="CHEBI:57705"/>
    </ligand>
</feature>
<dbReference type="PANTHER" id="PTHR21015">
    <property type="entry name" value="UDP-N-ACETYLGLUCOSAMINE--N-ACETYLMURAMYL-(PENTAPEPTIDE) PYROPHOSPHORYL-UNDECAPRENOL N-ACETYLGLUCOSAMINE TRANSFERASE 1"/>
    <property type="match status" value="1"/>
</dbReference>
<keyword evidence="14" id="KW-1185">Reference proteome</keyword>
<dbReference type="GO" id="GO:0005975">
    <property type="term" value="P:carbohydrate metabolic process"/>
    <property type="evidence" value="ECO:0007669"/>
    <property type="project" value="InterPro"/>
</dbReference>
<dbReference type="Proteomes" id="UP000256695">
    <property type="component" value="Unassembled WGS sequence"/>
</dbReference>
<dbReference type="RefSeq" id="WP_115579372.1">
    <property type="nucleotide sequence ID" value="NZ_NXLX01000015.1"/>
</dbReference>
<evidence type="ECO:0000256" key="9">
    <source>
        <dbReference type="ARBA" id="ARBA00023316"/>
    </source>
</evidence>
<keyword evidence="9 10" id="KW-0961">Cell wall biogenesis/degradation</keyword>
<dbReference type="EC" id="2.4.1.227" evidence="10"/>
<comment type="function">
    <text evidence="10">Cell wall formation. Catalyzes the transfer of a GlcNAc subunit on undecaprenyl-pyrophosphoryl-MurNAc-pentapeptide (lipid intermediate I) to form undecaprenyl-pyrophosphoryl-MurNAc-(pentapeptide)GlcNAc (lipid intermediate II).</text>
</comment>
<dbReference type="SUPFAM" id="SSF53756">
    <property type="entry name" value="UDP-Glycosyltransferase/glycogen phosphorylase"/>
    <property type="match status" value="1"/>
</dbReference>
<comment type="caution">
    <text evidence="13">The sequence shown here is derived from an EMBL/GenBank/DDBJ whole genome shotgun (WGS) entry which is preliminary data.</text>
</comment>
<sequence>MFVITGGGTGGHLAIAKSLAMQLKANKQKIIYIGSLQGQDQAWFAKSDLFDCVYFLNTTGVVNKKGIGIIKALFLQLRALWAVRGIFKNHEIVSVISVGGFSAGPASIGAILFKKKLFIHEQNAVKGKLNAKLTPFATNIFGSFEDSAKNFIKTSYPVRKEFFLESRIRKEIKTIMFLGGSQGAVAINDFALKVVLDLMAQGFKIIHQCGSKDLERMKQEYLRLGVLDKIDLFDFEVNLLSKIQKADICVCRAGASSVWELAANGIPCLYIPYPYAAGNHQYYNALFFEKKELGKIVEQDRLQPKKLFDFIEEMQENILEISEALQKSIQSDGAKEIVEIIIKNSLPA</sequence>
<keyword evidence="3 10" id="KW-0328">Glycosyltransferase</keyword>
<dbReference type="NCBIfam" id="TIGR01133">
    <property type="entry name" value="murG"/>
    <property type="match status" value="1"/>
</dbReference>
<comment type="subcellular location">
    <subcellularLocation>
        <location evidence="10">Cell membrane</location>
        <topology evidence="10">Peripheral membrane protein</topology>
        <orientation evidence="10">Cytoplasmic side</orientation>
    </subcellularLocation>
</comment>
<comment type="catalytic activity">
    <reaction evidence="10">
        <text>di-trans,octa-cis-undecaprenyl diphospho-N-acetyl-alpha-D-muramoyl-L-alanyl-D-glutamyl-meso-2,6-diaminopimeloyl-D-alanyl-D-alanine + UDP-N-acetyl-alpha-D-glucosamine = di-trans,octa-cis-undecaprenyl diphospho-[N-acetyl-alpha-D-glucosaminyl-(1-&gt;4)]-N-acetyl-alpha-D-muramoyl-L-alanyl-D-glutamyl-meso-2,6-diaminopimeloyl-D-alanyl-D-alanine + UDP + H(+)</text>
        <dbReference type="Rhea" id="RHEA:31227"/>
        <dbReference type="ChEBI" id="CHEBI:15378"/>
        <dbReference type="ChEBI" id="CHEBI:57705"/>
        <dbReference type="ChEBI" id="CHEBI:58223"/>
        <dbReference type="ChEBI" id="CHEBI:61387"/>
        <dbReference type="ChEBI" id="CHEBI:61388"/>
        <dbReference type="EC" id="2.4.1.227"/>
    </reaction>
</comment>
<dbReference type="GO" id="GO:0009252">
    <property type="term" value="P:peptidoglycan biosynthetic process"/>
    <property type="evidence" value="ECO:0007669"/>
    <property type="project" value="UniProtKB-UniRule"/>
</dbReference>
<proteinExistence type="inferred from homology"/>
<feature type="domain" description="Glycosyl transferase family 28 C-terminal" evidence="12">
    <location>
        <begin position="174"/>
        <end position="336"/>
    </location>
</feature>
<evidence type="ECO:0000256" key="5">
    <source>
        <dbReference type="ARBA" id="ARBA00022960"/>
    </source>
</evidence>
<feature type="binding site" evidence="10">
    <location>
        <begin position="9"/>
        <end position="11"/>
    </location>
    <ligand>
        <name>UDP-N-acetyl-alpha-D-glucosamine</name>
        <dbReference type="ChEBI" id="CHEBI:57705"/>
    </ligand>
</feature>
<comment type="caution">
    <text evidence="10">Lacks conserved residue(s) required for the propagation of feature annotation.</text>
</comment>
<feature type="binding site" evidence="10">
    <location>
        <position position="123"/>
    </location>
    <ligand>
        <name>UDP-N-acetyl-alpha-D-glucosamine</name>
        <dbReference type="ChEBI" id="CHEBI:57705"/>
    </ligand>
</feature>
<dbReference type="AlphaFoldDB" id="A0A3D8J5R6"/>
<dbReference type="Pfam" id="PF03033">
    <property type="entry name" value="Glyco_transf_28"/>
    <property type="match status" value="1"/>
</dbReference>
<evidence type="ECO:0000256" key="1">
    <source>
        <dbReference type="ARBA" id="ARBA00022475"/>
    </source>
</evidence>
<evidence type="ECO:0000259" key="11">
    <source>
        <dbReference type="Pfam" id="PF03033"/>
    </source>
</evidence>
<dbReference type="EMBL" id="NXLX01000015">
    <property type="protein sequence ID" value="RDU72842.1"/>
    <property type="molecule type" value="Genomic_DNA"/>
</dbReference>
<dbReference type="InterPro" id="IPR007235">
    <property type="entry name" value="Glyco_trans_28_C"/>
</dbReference>
<protein>
    <recommendedName>
        <fullName evidence="10">UDP-N-acetylglucosamine--N-acetylmuramyl-(pentapeptide) pyrophosphoryl-undecaprenol N-acetylglucosamine transferase</fullName>
        <ecNumber evidence="10">2.4.1.227</ecNumber>
    </recommendedName>
    <alternativeName>
        <fullName evidence="10">Undecaprenyl-PP-MurNAc-pentapeptide-UDPGlcNAc GlcNAc transferase</fullName>
    </alternativeName>
</protein>
<dbReference type="GO" id="GO:0051301">
    <property type="term" value="P:cell division"/>
    <property type="evidence" value="ECO:0007669"/>
    <property type="project" value="UniProtKB-KW"/>
</dbReference>
<comment type="similarity">
    <text evidence="10">Belongs to the glycosyltransferase 28 family. MurG subfamily.</text>
</comment>
<keyword evidence="8 10" id="KW-0131">Cell cycle</keyword>
<evidence type="ECO:0000256" key="7">
    <source>
        <dbReference type="ARBA" id="ARBA00023136"/>
    </source>
</evidence>
<evidence type="ECO:0000256" key="6">
    <source>
        <dbReference type="ARBA" id="ARBA00022984"/>
    </source>
</evidence>
<feature type="binding site" evidence="10">
    <location>
        <position position="281"/>
    </location>
    <ligand>
        <name>UDP-N-acetyl-alpha-D-glucosamine</name>
        <dbReference type="ChEBI" id="CHEBI:57705"/>
    </ligand>
</feature>
<keyword evidence="7 10" id="KW-0472">Membrane</keyword>
<dbReference type="InterPro" id="IPR004276">
    <property type="entry name" value="GlycoTrans_28_N"/>
</dbReference>
<evidence type="ECO:0000313" key="13">
    <source>
        <dbReference type="EMBL" id="RDU72842.1"/>
    </source>
</evidence>
<name>A0A3D8J5R6_9HELI</name>
<keyword evidence="6 10" id="KW-0573">Peptidoglycan synthesis</keyword>
<dbReference type="UniPathway" id="UPA00219"/>
<dbReference type="GO" id="GO:0071555">
    <property type="term" value="P:cell wall organization"/>
    <property type="evidence" value="ECO:0007669"/>
    <property type="project" value="UniProtKB-KW"/>
</dbReference>
<keyword evidence="1 10" id="KW-1003">Cell membrane</keyword>
<organism evidence="13 14">
    <name type="scientific">Helicobacter anseris</name>
    <dbReference type="NCBI Taxonomy" id="375926"/>
    <lineage>
        <taxon>Bacteria</taxon>
        <taxon>Pseudomonadati</taxon>
        <taxon>Campylobacterota</taxon>
        <taxon>Epsilonproteobacteria</taxon>
        <taxon>Campylobacterales</taxon>
        <taxon>Helicobacteraceae</taxon>
        <taxon>Helicobacter</taxon>
    </lineage>
</organism>
<keyword evidence="4 10" id="KW-0808">Transferase</keyword>
<dbReference type="OrthoDB" id="9808936at2"/>
<dbReference type="GO" id="GO:0008360">
    <property type="term" value="P:regulation of cell shape"/>
    <property type="evidence" value="ECO:0007669"/>
    <property type="project" value="UniProtKB-KW"/>
</dbReference>
<reference evidence="13 14" key="1">
    <citation type="submission" date="2018-04" db="EMBL/GenBank/DDBJ databases">
        <title>Novel Campyloabacter and Helicobacter Species and Strains.</title>
        <authorList>
            <person name="Mannion A.J."/>
            <person name="Shen Z."/>
            <person name="Fox J.G."/>
        </authorList>
    </citation>
    <scope>NUCLEOTIDE SEQUENCE [LARGE SCALE GENOMIC DNA]</scope>
    <source>
        <strain evidence="13 14">MIT 04-9362</strain>
    </source>
</reference>
<dbReference type="GO" id="GO:0005886">
    <property type="term" value="C:plasma membrane"/>
    <property type="evidence" value="ECO:0007669"/>
    <property type="project" value="UniProtKB-SubCell"/>
</dbReference>
<dbReference type="GO" id="GO:0050511">
    <property type="term" value="F:undecaprenyldiphospho-muramoylpentapeptide beta-N-acetylglucosaminyltransferase activity"/>
    <property type="evidence" value="ECO:0007669"/>
    <property type="project" value="UniProtKB-UniRule"/>
</dbReference>
<keyword evidence="2 10" id="KW-0132">Cell division</keyword>
<keyword evidence="5 10" id="KW-0133">Cell shape</keyword>